<gene>
    <name evidence="10" type="ORF">ANSO36C_58180</name>
</gene>
<dbReference type="CDD" id="cd07177">
    <property type="entry name" value="terB_like"/>
    <property type="match status" value="1"/>
</dbReference>
<keyword evidence="5 7" id="KW-0472">Membrane</keyword>
<feature type="domain" description="Co-chaperone DjlA N-terminal" evidence="9">
    <location>
        <begin position="37"/>
        <end position="147"/>
    </location>
</feature>
<evidence type="ECO:0000256" key="4">
    <source>
        <dbReference type="ARBA" id="ARBA00023134"/>
    </source>
</evidence>
<keyword evidence="4" id="KW-0342">GTP-binding</keyword>
<sequence length="855" mass="95989">MDTSLVNSQSVELLSQITGQKLTQKNLTPPVIFLANLVTVLLGVIFVDGTVAESEKQRLLTTLYRFSIPESDVRKLTHLMIKGVKENQVYKQVNNLLALAAPLSESEKLLLISFGYEISSADGEIDSREKKYLEIVAKHLGIKPQHLVVLEAGFTHQTNVEPIALDEVHFLLSPARFQELDTIFVKVASDMLAALPTKAKHKITKPHRNISYGELKKFQEYRKQLDNCCYQLFQIIQDCSNRGLLPHTLIKEVEEISQKAKSQQFRLAVLGEFSQGKSTLLNALLGEEIQPVREIPCSGMVTVLKYGTQKRVVCRYKDGREEEIPFEQYQLKATISEDAALGCLSDELAHNEIDEIVFEHPDLELCSSGVEIVDSPGLNEHPERTAITQKLLKDTDAVIFLTNALRPLTQVECDLLQDVRTQLNHGNKNQPANNLFVVGNFIDLVRSEKGREQVQQRIERIVQGQKPIVAGENRVHFISAQAALDAILQGTEDDYLKAFQNFTQSLEKFLTFDSGIVKIKHSISQINRVIEKGLDGLHQSEDTLDGKIQISESEKQKILEKIGEASGRDVRIHLLADQLIELVFEQIAESWDEWREGLSDRIAQKSQYWNSEHNLVLSQDKLIIDYTNQFIRDLSKEIDEWGNKKLKEVILKENIKYLDTSIAYELDAIQGEFNSLDQNIQTNFSEQLKLSIDGINDDFMGMGGIGGGVGIGTALAAGLIVFTGLGFIAVIVASLAATIAGSFGFGMLDFDGLNDQIKGKVFELGFQKFDESTNKLSEKLDEIVGSVFNSRVESASRVIAQAIALYENLLEQQEKAHNETLEQREAEKMWIYQKCQELEQVQNGLEVILNKCTIV</sequence>
<dbReference type="SUPFAM" id="SSF52540">
    <property type="entry name" value="P-loop containing nucleoside triphosphate hydrolases"/>
    <property type="match status" value="1"/>
</dbReference>
<dbReference type="InterPro" id="IPR045063">
    <property type="entry name" value="Dynamin_N"/>
</dbReference>
<feature type="domain" description="Dynamin N-terminal" evidence="8">
    <location>
        <begin position="267"/>
        <end position="418"/>
    </location>
</feature>
<protein>
    <recommendedName>
        <fullName evidence="12">Dynamin family protein</fullName>
    </recommendedName>
</protein>
<dbReference type="Pfam" id="PF00350">
    <property type="entry name" value="Dynamin_N"/>
    <property type="match status" value="1"/>
</dbReference>
<dbReference type="InterPro" id="IPR027417">
    <property type="entry name" value="P-loop_NTPase"/>
</dbReference>
<keyword evidence="7" id="KW-0812">Transmembrane</keyword>
<dbReference type="Gene3D" id="3.40.50.300">
    <property type="entry name" value="P-loop containing nucleotide triphosphate hydrolases"/>
    <property type="match status" value="1"/>
</dbReference>
<keyword evidence="7" id="KW-1133">Transmembrane helix</keyword>
<evidence type="ECO:0000313" key="11">
    <source>
        <dbReference type="Proteomes" id="UP001055453"/>
    </source>
</evidence>
<keyword evidence="6" id="KW-0175">Coiled coil</keyword>
<name>A0ABM7Z9U4_NOSCO</name>
<dbReference type="PANTHER" id="PTHR10465:SF0">
    <property type="entry name" value="SARCALUMENIN"/>
    <property type="match status" value="1"/>
</dbReference>
<reference evidence="10" key="1">
    <citation type="submission" date="2022-04" db="EMBL/GenBank/DDBJ databases">
        <title>Complete genome sequence of a cyanobacterium, Nostoc sp. SO-36, isolated in Antarctica.</title>
        <authorList>
            <person name="Kanesaki Y."/>
            <person name="Effendi D."/>
            <person name="Sakamoto T."/>
            <person name="Ohtani S."/>
            <person name="Awai K."/>
        </authorList>
    </citation>
    <scope>NUCLEOTIDE SEQUENCE</scope>
    <source>
        <strain evidence="10">SO-36</strain>
    </source>
</reference>
<feature type="transmembrane region" description="Helical" evidence="7">
    <location>
        <begin position="699"/>
        <end position="721"/>
    </location>
</feature>
<evidence type="ECO:0000313" key="10">
    <source>
        <dbReference type="EMBL" id="BDI20016.1"/>
    </source>
</evidence>
<dbReference type="Pfam" id="PF05099">
    <property type="entry name" value="TerB"/>
    <property type="match status" value="1"/>
</dbReference>
<evidence type="ECO:0008006" key="12">
    <source>
        <dbReference type="Google" id="ProtNLM"/>
    </source>
</evidence>
<feature type="coiled-coil region" evidence="6">
    <location>
        <begin position="792"/>
        <end position="823"/>
    </location>
</feature>
<dbReference type="CDD" id="cd09912">
    <property type="entry name" value="DLP_2"/>
    <property type="match status" value="1"/>
</dbReference>
<evidence type="ECO:0000256" key="2">
    <source>
        <dbReference type="ARBA" id="ARBA00022741"/>
    </source>
</evidence>
<evidence type="ECO:0000259" key="8">
    <source>
        <dbReference type="Pfam" id="PF00350"/>
    </source>
</evidence>
<evidence type="ECO:0000256" key="1">
    <source>
        <dbReference type="ARBA" id="ARBA00004370"/>
    </source>
</evidence>
<comment type="subcellular location">
    <subcellularLocation>
        <location evidence="1">Membrane</location>
    </subcellularLocation>
</comment>
<feature type="transmembrane region" description="Helical" evidence="7">
    <location>
        <begin position="727"/>
        <end position="748"/>
    </location>
</feature>
<evidence type="ECO:0000256" key="6">
    <source>
        <dbReference type="SAM" id="Coils"/>
    </source>
</evidence>
<evidence type="ECO:0000259" key="9">
    <source>
        <dbReference type="Pfam" id="PF05099"/>
    </source>
</evidence>
<accession>A0ABM7Z9U4</accession>
<evidence type="ECO:0000256" key="5">
    <source>
        <dbReference type="ARBA" id="ARBA00023136"/>
    </source>
</evidence>
<dbReference type="InterPro" id="IPR027094">
    <property type="entry name" value="Mitofusin_fam"/>
</dbReference>
<dbReference type="InterPro" id="IPR007791">
    <property type="entry name" value="DjlA_N"/>
</dbReference>
<dbReference type="EMBL" id="AP025732">
    <property type="protein sequence ID" value="BDI20016.1"/>
    <property type="molecule type" value="Genomic_DNA"/>
</dbReference>
<evidence type="ECO:0000256" key="3">
    <source>
        <dbReference type="ARBA" id="ARBA00022801"/>
    </source>
</evidence>
<keyword evidence="11" id="KW-1185">Reference proteome</keyword>
<keyword evidence="3" id="KW-0378">Hydrolase</keyword>
<feature type="transmembrane region" description="Helical" evidence="7">
    <location>
        <begin position="31"/>
        <end position="51"/>
    </location>
</feature>
<dbReference type="PANTHER" id="PTHR10465">
    <property type="entry name" value="TRANSMEMBRANE GTPASE FZO1"/>
    <property type="match status" value="1"/>
</dbReference>
<dbReference type="Proteomes" id="UP001055453">
    <property type="component" value="Chromosome"/>
</dbReference>
<dbReference type="SUPFAM" id="SSF158682">
    <property type="entry name" value="TerB-like"/>
    <property type="match status" value="1"/>
</dbReference>
<dbReference type="RefSeq" id="WP_251957516.1">
    <property type="nucleotide sequence ID" value="NZ_AP025732.1"/>
</dbReference>
<proteinExistence type="predicted"/>
<dbReference type="Gene3D" id="1.10.3680.10">
    <property type="entry name" value="TerB-like"/>
    <property type="match status" value="1"/>
</dbReference>
<evidence type="ECO:0000256" key="7">
    <source>
        <dbReference type="SAM" id="Phobius"/>
    </source>
</evidence>
<dbReference type="InterPro" id="IPR029024">
    <property type="entry name" value="TerB-like"/>
</dbReference>
<keyword evidence="2" id="KW-0547">Nucleotide-binding</keyword>
<organism evidence="10 11">
    <name type="scientific">Nostoc cf. commune SO-36</name>
    <dbReference type="NCBI Taxonomy" id="449208"/>
    <lineage>
        <taxon>Bacteria</taxon>
        <taxon>Bacillati</taxon>
        <taxon>Cyanobacteriota</taxon>
        <taxon>Cyanophyceae</taxon>
        <taxon>Nostocales</taxon>
        <taxon>Nostocaceae</taxon>
        <taxon>Nostoc</taxon>
    </lineage>
</organism>